<sequence length="21" mass="2425">MVSKPIEPFSLLFIDLDGFKK</sequence>
<evidence type="ECO:0008006" key="3">
    <source>
        <dbReference type="Google" id="ProtNLM"/>
    </source>
</evidence>
<name>A0ABT5F835_9GAMM</name>
<organism evidence="1 2">
    <name type="scientific">Psychrosphaera algicola</name>
    <dbReference type="NCBI Taxonomy" id="3023714"/>
    <lineage>
        <taxon>Bacteria</taxon>
        <taxon>Pseudomonadati</taxon>
        <taxon>Pseudomonadota</taxon>
        <taxon>Gammaproteobacteria</taxon>
        <taxon>Alteromonadales</taxon>
        <taxon>Pseudoalteromonadaceae</taxon>
        <taxon>Psychrosphaera</taxon>
    </lineage>
</organism>
<evidence type="ECO:0000313" key="1">
    <source>
        <dbReference type="EMBL" id="MDC2887697.1"/>
    </source>
</evidence>
<proteinExistence type="predicted"/>
<dbReference type="Proteomes" id="UP001528411">
    <property type="component" value="Unassembled WGS sequence"/>
</dbReference>
<comment type="caution">
    <text evidence="1">The sequence shown here is derived from an EMBL/GenBank/DDBJ whole genome shotgun (WGS) entry which is preliminary data.</text>
</comment>
<keyword evidence="2" id="KW-1185">Reference proteome</keyword>
<evidence type="ECO:0000313" key="2">
    <source>
        <dbReference type="Proteomes" id="UP001528411"/>
    </source>
</evidence>
<protein>
    <recommendedName>
        <fullName evidence="3">Guanylate cyclase domain-containing protein</fullName>
    </recommendedName>
</protein>
<reference evidence="1 2" key="1">
    <citation type="submission" date="2023-01" db="EMBL/GenBank/DDBJ databases">
        <title>Psychrosphaera sp. nov., isolated from marine algae.</title>
        <authorList>
            <person name="Bayburt H."/>
            <person name="Choi B.J."/>
            <person name="Kim J.M."/>
            <person name="Choi D.G."/>
            <person name="Jeon C.O."/>
        </authorList>
    </citation>
    <scope>NUCLEOTIDE SEQUENCE [LARGE SCALE GENOMIC DNA]</scope>
    <source>
        <strain evidence="1 2">G1-22</strain>
    </source>
</reference>
<dbReference type="EMBL" id="JAQOMS010000002">
    <property type="protein sequence ID" value="MDC2887697.1"/>
    <property type="molecule type" value="Genomic_DNA"/>
</dbReference>
<gene>
    <name evidence="1" type="ORF">PN838_01025</name>
</gene>
<accession>A0ABT5F835</accession>